<evidence type="ECO:0000256" key="1">
    <source>
        <dbReference type="SAM" id="Phobius"/>
    </source>
</evidence>
<accession>A0A5J4QAG4</accession>
<comment type="caution">
    <text evidence="3">The sequence shown here is derived from an EMBL/GenBank/DDBJ whole genome shotgun (WGS) entry which is preliminary data.</text>
</comment>
<dbReference type="PROSITE" id="PS51459">
    <property type="entry name" value="FIDO"/>
    <property type="match status" value="1"/>
</dbReference>
<organism evidence="3">
    <name type="scientific">termite gut metagenome</name>
    <dbReference type="NCBI Taxonomy" id="433724"/>
    <lineage>
        <taxon>unclassified sequences</taxon>
        <taxon>metagenomes</taxon>
        <taxon>organismal metagenomes</taxon>
    </lineage>
</organism>
<evidence type="ECO:0000259" key="2">
    <source>
        <dbReference type="PROSITE" id="PS51459"/>
    </source>
</evidence>
<dbReference type="AlphaFoldDB" id="A0A5J4QAG4"/>
<keyword evidence="1" id="KW-0472">Membrane</keyword>
<proteinExistence type="predicted"/>
<dbReference type="EMBL" id="SNRY01004369">
    <property type="protein sequence ID" value="KAA6317894.1"/>
    <property type="molecule type" value="Genomic_DNA"/>
</dbReference>
<keyword evidence="1" id="KW-0812">Transmembrane</keyword>
<name>A0A5J4QAG4_9ZZZZ</name>
<feature type="transmembrane region" description="Helical" evidence="1">
    <location>
        <begin position="75"/>
        <end position="97"/>
    </location>
</feature>
<dbReference type="SUPFAM" id="SSF140931">
    <property type="entry name" value="Fic-like"/>
    <property type="match status" value="1"/>
</dbReference>
<reference evidence="3" key="1">
    <citation type="submission" date="2019-03" db="EMBL/GenBank/DDBJ databases">
        <title>Single cell metagenomics reveals metabolic interactions within the superorganism composed of flagellate Streblomastix strix and complex community of Bacteroidetes bacteria on its surface.</title>
        <authorList>
            <person name="Treitli S.C."/>
            <person name="Kolisko M."/>
            <person name="Husnik F."/>
            <person name="Keeling P."/>
            <person name="Hampl V."/>
        </authorList>
    </citation>
    <scope>NUCLEOTIDE SEQUENCE</scope>
    <source>
        <strain evidence="3">STM</strain>
    </source>
</reference>
<dbReference type="Pfam" id="PF02661">
    <property type="entry name" value="Fic"/>
    <property type="match status" value="1"/>
</dbReference>
<evidence type="ECO:0000313" key="3">
    <source>
        <dbReference type="EMBL" id="KAA6317894.1"/>
    </source>
</evidence>
<protein>
    <recommendedName>
        <fullName evidence="2">Fido domain-containing protein</fullName>
    </recommendedName>
</protein>
<dbReference type="Gene3D" id="1.20.120.1870">
    <property type="entry name" value="Fic/DOC protein, Fido domain"/>
    <property type="match status" value="1"/>
</dbReference>
<keyword evidence="1" id="KW-1133">Transmembrane helix</keyword>
<gene>
    <name evidence="3" type="ORF">EZS27_032022</name>
</gene>
<dbReference type="InterPro" id="IPR003812">
    <property type="entry name" value="Fido"/>
</dbReference>
<dbReference type="InterPro" id="IPR053737">
    <property type="entry name" value="Type_II_TA_Toxin"/>
</dbReference>
<sequence>MQTIYITPEQANITHKKTIDLSGGGSYSIINEGYLLSVLDHIQNNDYYPAFEDKLTHLVWSVNKNHSFSDGNKRLSITLAVQFLSMNGYLFCIARFLKANRILMKNLN</sequence>
<feature type="domain" description="Fido" evidence="2">
    <location>
        <begin position="6"/>
        <end position="108"/>
    </location>
</feature>
<dbReference type="InterPro" id="IPR036597">
    <property type="entry name" value="Fido-like_dom_sf"/>
</dbReference>